<dbReference type="InterPro" id="IPR043917">
    <property type="entry name" value="DUF5753"/>
</dbReference>
<dbReference type="InterPro" id="IPR010982">
    <property type="entry name" value="Lambda_DNA-bd_dom_sf"/>
</dbReference>
<dbReference type="InterPro" id="IPR001387">
    <property type="entry name" value="Cro/C1-type_HTH"/>
</dbReference>
<comment type="caution">
    <text evidence="2">The sequence shown here is derived from an EMBL/GenBank/DDBJ whole genome shotgun (WGS) entry which is preliminary data.</text>
</comment>
<organism evidence="2 3">
    <name type="scientific">Nocardiopsis alba</name>
    <dbReference type="NCBI Taxonomy" id="53437"/>
    <lineage>
        <taxon>Bacteria</taxon>
        <taxon>Bacillati</taxon>
        <taxon>Actinomycetota</taxon>
        <taxon>Actinomycetes</taxon>
        <taxon>Streptosporangiales</taxon>
        <taxon>Nocardiopsidaceae</taxon>
        <taxon>Nocardiopsis</taxon>
    </lineage>
</organism>
<dbReference type="CDD" id="cd00093">
    <property type="entry name" value="HTH_XRE"/>
    <property type="match status" value="1"/>
</dbReference>
<dbReference type="SUPFAM" id="SSF47413">
    <property type="entry name" value="lambda repressor-like DNA-binding domains"/>
    <property type="match status" value="1"/>
</dbReference>
<evidence type="ECO:0000313" key="3">
    <source>
        <dbReference type="Proteomes" id="UP000467124"/>
    </source>
</evidence>
<gene>
    <name evidence="2" type="ORF">GTW20_09030</name>
</gene>
<dbReference type="EMBL" id="WWHY01000001">
    <property type="protein sequence ID" value="MYR32411.1"/>
    <property type="molecule type" value="Genomic_DNA"/>
</dbReference>
<evidence type="ECO:0000313" key="2">
    <source>
        <dbReference type="EMBL" id="MYR32411.1"/>
    </source>
</evidence>
<dbReference type="Proteomes" id="UP000467124">
    <property type="component" value="Unassembled WGS sequence"/>
</dbReference>
<dbReference type="Pfam" id="PF19054">
    <property type="entry name" value="DUF5753"/>
    <property type="match status" value="1"/>
</dbReference>
<dbReference type="Gene3D" id="1.10.260.40">
    <property type="entry name" value="lambda repressor-like DNA-binding domains"/>
    <property type="match status" value="1"/>
</dbReference>
<sequence length="280" mass="31408">MASSPPLSKMRLSRMLRESREAARMTADQVNERALEISGTKISASTITRIERDEWVRPKLEVVELLLDVYGINNLAEREEYVRLAKEARRKSWWRNYDDVIESTLIGLEPGASRIRDVALTVIPGLLQTQAYTRAVIAGAGIVDAEEIERRVEARMLRQQILGPTAEGPKYWCILDESALRKIPSEIREQQVRHLIDIQRPDLRVQVLPDSAGLHAAVAGGFTILDFAEDSGLVYTESAASQRVHEDIEDVEAFDLVYSYVSASALGIQESVQTLESFIS</sequence>
<dbReference type="Pfam" id="PF13560">
    <property type="entry name" value="HTH_31"/>
    <property type="match status" value="1"/>
</dbReference>
<evidence type="ECO:0000259" key="1">
    <source>
        <dbReference type="Pfam" id="PF19054"/>
    </source>
</evidence>
<protein>
    <submittedName>
        <fullName evidence="2">Helix-turn-helix domain-containing protein</fullName>
    </submittedName>
</protein>
<dbReference type="GO" id="GO:0003677">
    <property type="term" value="F:DNA binding"/>
    <property type="evidence" value="ECO:0007669"/>
    <property type="project" value="InterPro"/>
</dbReference>
<proteinExistence type="predicted"/>
<feature type="domain" description="DUF5753" evidence="1">
    <location>
        <begin position="104"/>
        <end position="276"/>
    </location>
</feature>
<accession>A0A7K2IR32</accession>
<name>A0A7K2IR32_9ACTN</name>
<reference evidence="2 3" key="1">
    <citation type="journal article" date="2019" name="Nat. Commun.">
        <title>The antimicrobial potential of Streptomyces from insect microbiomes.</title>
        <authorList>
            <person name="Chevrette M.G."/>
            <person name="Carlson C.M."/>
            <person name="Ortega H.E."/>
            <person name="Thomas C."/>
            <person name="Ananiev G.E."/>
            <person name="Barns K.J."/>
            <person name="Book A.J."/>
            <person name="Cagnazzo J."/>
            <person name="Carlos C."/>
            <person name="Flanigan W."/>
            <person name="Grubbs K.J."/>
            <person name="Horn H.A."/>
            <person name="Hoffmann F.M."/>
            <person name="Klassen J.L."/>
            <person name="Knack J.J."/>
            <person name="Lewin G.R."/>
            <person name="McDonald B.R."/>
            <person name="Muller L."/>
            <person name="Melo W.G.P."/>
            <person name="Pinto-Tomas A.A."/>
            <person name="Schmitz A."/>
            <person name="Wendt-Pienkowski E."/>
            <person name="Wildman S."/>
            <person name="Zhao M."/>
            <person name="Zhang F."/>
            <person name="Bugni T.S."/>
            <person name="Andes D.R."/>
            <person name="Pupo M.T."/>
            <person name="Currie C.R."/>
        </authorList>
    </citation>
    <scope>NUCLEOTIDE SEQUENCE [LARGE SCALE GENOMIC DNA]</scope>
    <source>
        <strain evidence="2 3">SID5840</strain>
    </source>
</reference>
<dbReference type="AlphaFoldDB" id="A0A7K2IR32"/>